<gene>
    <name evidence="1" type="ORF">AWC04_04450</name>
</gene>
<comment type="caution">
    <text evidence="1">The sequence shown here is derived from an EMBL/GenBank/DDBJ whole genome shotgun (WGS) entry which is preliminary data.</text>
</comment>
<evidence type="ECO:0000313" key="2">
    <source>
        <dbReference type="Proteomes" id="UP000193484"/>
    </source>
</evidence>
<dbReference type="OrthoDB" id="4739449at2"/>
<keyword evidence="2" id="KW-1185">Reference proteome</keyword>
<dbReference type="STRING" id="1793.AWC04_04450"/>
<reference evidence="1 2" key="1">
    <citation type="submission" date="2016-01" db="EMBL/GenBank/DDBJ databases">
        <title>The new phylogeny of the genus Mycobacterium.</title>
        <authorList>
            <person name="Tarcisio F."/>
            <person name="Conor M."/>
            <person name="Antonella G."/>
            <person name="Elisabetta G."/>
            <person name="Giulia F.S."/>
            <person name="Sara T."/>
            <person name="Anna F."/>
            <person name="Clotilde B."/>
            <person name="Roberto B."/>
            <person name="Veronica D.S."/>
            <person name="Fabio R."/>
            <person name="Monica P."/>
            <person name="Olivier J."/>
            <person name="Enrico T."/>
            <person name="Nicola S."/>
        </authorList>
    </citation>
    <scope>NUCLEOTIDE SEQUENCE [LARGE SCALE GENOMIC DNA]</scope>
    <source>
        <strain evidence="1 2">DSM 44179</strain>
    </source>
</reference>
<name>A0A1X1RIM6_MYCFA</name>
<dbReference type="Proteomes" id="UP000193484">
    <property type="component" value="Unassembled WGS sequence"/>
</dbReference>
<sequence>MTASTGKAIAALAAAAMTAVGLLSAAPAVADPGWGINGTYQASSNGAWAKINDRYQEQPGELQTWNISTQCSSPSLCNGTVTSNEGWTAPIYTTNGLWLVKRAVPNWRFCEDGVPVEGLRIYKFYPVNESGFVDATYSSGEFAGENYTVGPSGSCGRNAWPTVRIPFYMKTA</sequence>
<organism evidence="1 2">
    <name type="scientific">Mycolicibacterium fallax</name>
    <name type="common">Mycobacterium fallax</name>
    <dbReference type="NCBI Taxonomy" id="1793"/>
    <lineage>
        <taxon>Bacteria</taxon>
        <taxon>Bacillati</taxon>
        <taxon>Actinomycetota</taxon>
        <taxon>Actinomycetes</taxon>
        <taxon>Mycobacteriales</taxon>
        <taxon>Mycobacteriaceae</taxon>
        <taxon>Mycolicibacterium</taxon>
    </lineage>
</organism>
<proteinExistence type="predicted"/>
<dbReference type="RefSeq" id="WP_085093854.1">
    <property type="nucleotide sequence ID" value="NZ_AP022603.1"/>
</dbReference>
<evidence type="ECO:0000313" key="1">
    <source>
        <dbReference type="EMBL" id="ORV06889.1"/>
    </source>
</evidence>
<dbReference type="AlphaFoldDB" id="A0A1X1RIM6"/>
<dbReference type="EMBL" id="LQOJ01000020">
    <property type="protein sequence ID" value="ORV06889.1"/>
    <property type="molecule type" value="Genomic_DNA"/>
</dbReference>
<accession>A0A1X1RIM6</accession>
<protein>
    <submittedName>
        <fullName evidence="1">Uncharacterized protein</fullName>
    </submittedName>
</protein>